<reference evidence="2" key="1">
    <citation type="submission" date="2021-06" db="EMBL/GenBank/DDBJ databases">
        <authorList>
            <person name="Kallberg Y."/>
            <person name="Tangrot J."/>
            <person name="Rosling A."/>
        </authorList>
    </citation>
    <scope>NUCLEOTIDE SEQUENCE</scope>
    <source>
        <strain evidence="2">MT106</strain>
    </source>
</reference>
<dbReference type="AlphaFoldDB" id="A0A9N9C953"/>
<sequence length="105" mass="11449">MDDLRGCLMFKAPGRTGNGSTGAWVTSGGTRPDYQVAKNWDNDRKSSINFYQPTFNWNSLGVANISGGTVVIGSKEEATSSDGKHAYNSTENCQEIRSITQRPDQ</sequence>
<feature type="region of interest" description="Disordered" evidence="1">
    <location>
        <begin position="77"/>
        <end position="105"/>
    </location>
</feature>
<evidence type="ECO:0000313" key="3">
    <source>
        <dbReference type="Proteomes" id="UP000789831"/>
    </source>
</evidence>
<keyword evidence="3" id="KW-1185">Reference proteome</keyword>
<dbReference type="OrthoDB" id="2387761at2759"/>
<feature type="compositionally biased region" description="Polar residues" evidence="1">
    <location>
        <begin position="87"/>
        <end position="105"/>
    </location>
</feature>
<accession>A0A9N9C953</accession>
<proteinExistence type="predicted"/>
<comment type="caution">
    <text evidence="2">The sequence shown here is derived from an EMBL/GenBank/DDBJ whole genome shotgun (WGS) entry which is preliminary data.</text>
</comment>
<evidence type="ECO:0000313" key="2">
    <source>
        <dbReference type="EMBL" id="CAG8595548.1"/>
    </source>
</evidence>
<name>A0A9N9C953_9GLOM</name>
<evidence type="ECO:0000256" key="1">
    <source>
        <dbReference type="SAM" id="MobiDB-lite"/>
    </source>
</evidence>
<dbReference type="EMBL" id="CAJVPL010001996">
    <property type="protein sequence ID" value="CAG8595548.1"/>
    <property type="molecule type" value="Genomic_DNA"/>
</dbReference>
<organism evidence="2 3">
    <name type="scientific">Ambispora gerdemannii</name>
    <dbReference type="NCBI Taxonomy" id="144530"/>
    <lineage>
        <taxon>Eukaryota</taxon>
        <taxon>Fungi</taxon>
        <taxon>Fungi incertae sedis</taxon>
        <taxon>Mucoromycota</taxon>
        <taxon>Glomeromycotina</taxon>
        <taxon>Glomeromycetes</taxon>
        <taxon>Archaeosporales</taxon>
        <taxon>Ambisporaceae</taxon>
        <taxon>Ambispora</taxon>
    </lineage>
</organism>
<protein>
    <submittedName>
        <fullName evidence="2">5009_t:CDS:1</fullName>
    </submittedName>
</protein>
<gene>
    <name evidence="2" type="ORF">AGERDE_LOCUS8832</name>
</gene>
<dbReference type="Proteomes" id="UP000789831">
    <property type="component" value="Unassembled WGS sequence"/>
</dbReference>